<dbReference type="PANTHER" id="PTHR24348:SF68">
    <property type="entry name" value="SERINE_THREONINE-PROTEIN KINASE ATG1C"/>
    <property type="match status" value="1"/>
</dbReference>
<feature type="region of interest" description="Disordered" evidence="4">
    <location>
        <begin position="693"/>
        <end position="733"/>
    </location>
</feature>
<dbReference type="EMBL" id="KN822138">
    <property type="protein sequence ID" value="KIM55238.1"/>
    <property type="molecule type" value="Genomic_DNA"/>
</dbReference>
<feature type="region of interest" description="Disordered" evidence="4">
    <location>
        <begin position="1292"/>
        <end position="1329"/>
    </location>
</feature>
<feature type="region of interest" description="Disordered" evidence="4">
    <location>
        <begin position="770"/>
        <end position="810"/>
    </location>
</feature>
<evidence type="ECO:0000256" key="1">
    <source>
        <dbReference type="ARBA" id="ARBA00022741"/>
    </source>
</evidence>
<dbReference type="InterPro" id="IPR011009">
    <property type="entry name" value="Kinase-like_dom_sf"/>
</dbReference>
<dbReference type="InterPro" id="IPR008271">
    <property type="entry name" value="Ser/Thr_kinase_AS"/>
</dbReference>
<feature type="region of interest" description="Disordered" evidence="4">
    <location>
        <begin position="1132"/>
        <end position="1178"/>
    </location>
</feature>
<feature type="compositionally biased region" description="Polar residues" evidence="4">
    <location>
        <begin position="1052"/>
        <end position="1075"/>
    </location>
</feature>
<keyword evidence="7" id="KW-1185">Reference proteome</keyword>
<feature type="compositionally biased region" description="Low complexity" evidence="4">
    <location>
        <begin position="1292"/>
        <end position="1317"/>
    </location>
</feature>
<dbReference type="HOGENOM" id="CLU_274298_0_0_1"/>
<reference evidence="6 7" key="1">
    <citation type="submission" date="2014-04" db="EMBL/GenBank/DDBJ databases">
        <authorList>
            <consortium name="DOE Joint Genome Institute"/>
            <person name="Kuo A."/>
            <person name="Kohler A."/>
            <person name="Nagy L.G."/>
            <person name="Floudas D."/>
            <person name="Copeland A."/>
            <person name="Barry K.W."/>
            <person name="Cichocki N."/>
            <person name="Veneault-Fourrey C."/>
            <person name="LaButti K."/>
            <person name="Lindquist E.A."/>
            <person name="Lipzen A."/>
            <person name="Lundell T."/>
            <person name="Morin E."/>
            <person name="Murat C."/>
            <person name="Sun H."/>
            <person name="Tunlid A."/>
            <person name="Henrissat B."/>
            <person name="Grigoriev I.V."/>
            <person name="Hibbett D.S."/>
            <person name="Martin F."/>
            <person name="Nordberg H.P."/>
            <person name="Cantor M.N."/>
            <person name="Hua S.X."/>
        </authorList>
    </citation>
    <scope>NUCLEOTIDE SEQUENCE [LARGE SCALE GENOMIC DNA]</scope>
    <source>
        <strain evidence="6 7">Foug A</strain>
    </source>
</reference>
<gene>
    <name evidence="6" type="ORF">SCLCIDRAFT_1221270</name>
</gene>
<dbReference type="InParanoid" id="A0A0C2Z081"/>
<evidence type="ECO:0000259" key="5">
    <source>
        <dbReference type="PROSITE" id="PS50011"/>
    </source>
</evidence>
<dbReference type="Proteomes" id="UP000053989">
    <property type="component" value="Unassembled WGS sequence"/>
</dbReference>
<evidence type="ECO:0000313" key="6">
    <source>
        <dbReference type="EMBL" id="KIM55238.1"/>
    </source>
</evidence>
<dbReference type="Gene3D" id="1.10.510.10">
    <property type="entry name" value="Transferase(Phosphotransferase) domain 1"/>
    <property type="match status" value="1"/>
</dbReference>
<feature type="binding site" evidence="3">
    <location>
        <position position="56"/>
    </location>
    <ligand>
        <name>ATP</name>
        <dbReference type="ChEBI" id="CHEBI:30616"/>
    </ligand>
</feature>
<feature type="compositionally biased region" description="Low complexity" evidence="4">
    <location>
        <begin position="776"/>
        <end position="801"/>
    </location>
</feature>
<dbReference type="GO" id="GO:0005737">
    <property type="term" value="C:cytoplasm"/>
    <property type="evidence" value="ECO:0007669"/>
    <property type="project" value="TreeGrafter"/>
</dbReference>
<dbReference type="OrthoDB" id="68483at2759"/>
<feature type="domain" description="Protein kinase" evidence="5">
    <location>
        <begin position="22"/>
        <end position="289"/>
    </location>
</feature>
<feature type="region of interest" description="Disordered" evidence="4">
    <location>
        <begin position="1224"/>
        <end position="1262"/>
    </location>
</feature>
<feature type="compositionally biased region" description="Basic and acidic residues" evidence="4">
    <location>
        <begin position="918"/>
        <end position="930"/>
    </location>
</feature>
<keyword evidence="2 3" id="KW-0067">ATP-binding</keyword>
<keyword evidence="1 3" id="KW-0547">Nucleotide-binding</keyword>
<feature type="compositionally biased region" description="Basic residues" evidence="4">
    <location>
        <begin position="412"/>
        <end position="425"/>
    </location>
</feature>
<dbReference type="SUPFAM" id="SSF56112">
    <property type="entry name" value="Protein kinase-like (PK-like)"/>
    <property type="match status" value="1"/>
</dbReference>
<feature type="region of interest" description="Disordered" evidence="4">
    <location>
        <begin position="460"/>
        <end position="548"/>
    </location>
</feature>
<feature type="compositionally biased region" description="Polar residues" evidence="4">
    <location>
        <begin position="703"/>
        <end position="723"/>
    </location>
</feature>
<evidence type="ECO:0000313" key="7">
    <source>
        <dbReference type="Proteomes" id="UP000053989"/>
    </source>
</evidence>
<feature type="compositionally biased region" description="Low complexity" evidence="4">
    <location>
        <begin position="513"/>
        <end position="526"/>
    </location>
</feature>
<feature type="region of interest" description="Disordered" evidence="4">
    <location>
        <begin position="353"/>
        <end position="444"/>
    </location>
</feature>
<evidence type="ECO:0000256" key="3">
    <source>
        <dbReference type="PROSITE-ProRule" id="PRU10141"/>
    </source>
</evidence>
<feature type="region of interest" description="Disordered" evidence="4">
    <location>
        <begin position="621"/>
        <end position="644"/>
    </location>
</feature>
<dbReference type="CDD" id="cd14014">
    <property type="entry name" value="STKc_PknB_like"/>
    <property type="match status" value="1"/>
</dbReference>
<dbReference type="GO" id="GO:0005524">
    <property type="term" value="F:ATP binding"/>
    <property type="evidence" value="ECO:0007669"/>
    <property type="project" value="UniProtKB-UniRule"/>
</dbReference>
<dbReference type="STRING" id="1036808.A0A0C2Z081"/>
<accession>A0A0C2Z081</accession>
<dbReference type="PROSITE" id="PS00107">
    <property type="entry name" value="PROTEIN_KINASE_ATP"/>
    <property type="match status" value="1"/>
</dbReference>
<proteinExistence type="predicted"/>
<reference evidence="7" key="2">
    <citation type="submission" date="2015-01" db="EMBL/GenBank/DDBJ databases">
        <title>Evolutionary Origins and Diversification of the Mycorrhizal Mutualists.</title>
        <authorList>
            <consortium name="DOE Joint Genome Institute"/>
            <consortium name="Mycorrhizal Genomics Consortium"/>
            <person name="Kohler A."/>
            <person name="Kuo A."/>
            <person name="Nagy L.G."/>
            <person name="Floudas D."/>
            <person name="Copeland A."/>
            <person name="Barry K.W."/>
            <person name="Cichocki N."/>
            <person name="Veneault-Fourrey C."/>
            <person name="LaButti K."/>
            <person name="Lindquist E.A."/>
            <person name="Lipzen A."/>
            <person name="Lundell T."/>
            <person name="Morin E."/>
            <person name="Murat C."/>
            <person name="Riley R."/>
            <person name="Ohm R."/>
            <person name="Sun H."/>
            <person name="Tunlid A."/>
            <person name="Henrissat B."/>
            <person name="Grigoriev I.V."/>
            <person name="Hibbett D.S."/>
            <person name="Martin F."/>
        </authorList>
    </citation>
    <scope>NUCLEOTIDE SEQUENCE [LARGE SCALE GENOMIC DNA]</scope>
    <source>
        <strain evidence="7">Foug A</strain>
    </source>
</reference>
<evidence type="ECO:0000256" key="4">
    <source>
        <dbReference type="SAM" id="MobiDB-lite"/>
    </source>
</evidence>
<feature type="compositionally biased region" description="Polar residues" evidence="4">
    <location>
        <begin position="379"/>
        <end position="391"/>
    </location>
</feature>
<feature type="compositionally biased region" description="Basic and acidic residues" evidence="4">
    <location>
        <begin position="475"/>
        <end position="487"/>
    </location>
</feature>
<sequence length="1392" mass="150971">MDSPPEANDVFSLSDQLLAERLQFVREIGFGNWGSVWLCRPKSSSGKHSTVEVAVKLVHRSKTPTTAARVRSLWNEMKIVRSFKHDPHPSIIPFHSFIITPSYALITMAYLPTLVPVEVSEPRAKQWFRSLLSGVHFLHSRGVVHNDIKPANILLSPANVPVLVDFGFAEKYDLQSPKAFHSNLAYGTPEYLSPERARGMPHDTRKSDVWSLGVTFFEILVGRTPFEYEEGEVFEKKEDLEKYWQRTMRGKWVGNYSMSKQAEHFLKRMVVPNADLRCTAADLMLDSYWEGPSVSTNVKTLHKKSASAVFPTTRSRLNSPLFATLRDNSKEKLKEKEKDTSISRLLDISLPWSNSKSTSRQSSTTSRSNSRTDSASRPVSRTGTASRTGSPYDSHLIQVPKTSITDSISAHARSHALHSRSKSQPRLRTPPGAPTRAHALGQGRKLSTVQASPIVKTLQPIDSEAETTQTSEFGIQKREQTHEDLFSPKKLVSLRSVSSLRRPLGPRQPSPRSVTGTLSSTSGTVGHRAGTREKEQRYPVASLQDGTKCSGALPASAAVRNASPVHAALFPPTPSTPQASTTTHRETSAAKQLSGKPARSRSHARVLADLTGFARNMDLSAHGVGTGKNRPGKVKGARAKGGAGENAGVAASYTKGRGVGAVKNDEDKENVGTRAVSGAGVHGRMRAFGDKENARVPFGTPDIHSQSQTQSRSMSLFQPQAKSTPKDHDASTESALDPLAVLANLSTATNTTKGSVRDRMMDWERERARLREMNRASTVLSGSRSSSSSASTSASGTTEAASDSDSEVEAEVIAQASSAMAEPKPVPAELETIVKTVPMHTIALARTRSGQTTHTTTTAVSSASGLAASTLTGGSGSGEKGEIEVAKLGVRAPAQILTSRNGSLSAVALSQTLGQAKEARRSEEGLKAVGDDGLPTDVRRTSESALSGLKHSVRASIDKGVRMYKSSTLAQLTSRTTPVWCPSPEPVPLDFESRRSGEGRFSWENIRPEEEIAIDRMNLWIQSVEKVVEETRQNFASTSVTQPTALPLVPVSRSSSQHQSNNLGASQSANITARSSRLPRRHLPANQIFAELNNPDAPLSPASQDKSMSSFSYIDVPESSCPVLPTLSVLARTPPRQRRATISTRSPALEKSKGEDNDMFDAGTPSKKREKSRSIGNLDRHIRDVSKLELELTTDTVLKPATQRLSAVLDRSLFVATPVAPKFMDHSGDDLTASPLHVEPYPQRKSGDDNVPPSPERRRLEGVYDRFLMATTGVKRVGKGYQSDNFKPVHHAAAASPEEMSRASSSQSRSFGVFGSSKRQMPPPVSSDDIWRQSSSIDELGFGACGAGIVPVTPRAVCKDDSKNTVALVRRAIKLMVPGKTVSRRLSRTLVT</sequence>
<dbReference type="InterPro" id="IPR000719">
    <property type="entry name" value="Prot_kinase_dom"/>
</dbReference>
<evidence type="ECO:0000256" key="2">
    <source>
        <dbReference type="ARBA" id="ARBA00022840"/>
    </source>
</evidence>
<feature type="compositionally biased region" description="Low complexity" evidence="4">
    <location>
        <begin position="353"/>
        <end position="377"/>
    </location>
</feature>
<feature type="compositionally biased region" description="Low complexity" evidence="4">
    <location>
        <begin position="488"/>
        <end position="503"/>
    </location>
</feature>
<feature type="region of interest" description="Disordered" evidence="4">
    <location>
        <begin position="1050"/>
        <end position="1075"/>
    </location>
</feature>
<dbReference type="InterPro" id="IPR045269">
    <property type="entry name" value="Atg1-like"/>
</dbReference>
<organism evidence="6 7">
    <name type="scientific">Scleroderma citrinum Foug A</name>
    <dbReference type="NCBI Taxonomy" id="1036808"/>
    <lineage>
        <taxon>Eukaryota</taxon>
        <taxon>Fungi</taxon>
        <taxon>Dikarya</taxon>
        <taxon>Basidiomycota</taxon>
        <taxon>Agaricomycotina</taxon>
        <taxon>Agaricomycetes</taxon>
        <taxon>Agaricomycetidae</taxon>
        <taxon>Boletales</taxon>
        <taxon>Sclerodermatineae</taxon>
        <taxon>Sclerodermataceae</taxon>
        <taxon>Scleroderma</taxon>
    </lineage>
</organism>
<dbReference type="Pfam" id="PF00069">
    <property type="entry name" value="Pkinase"/>
    <property type="match status" value="1"/>
</dbReference>
<dbReference type="PANTHER" id="PTHR24348">
    <property type="entry name" value="SERINE/THREONINE-PROTEIN KINASE UNC-51-RELATED"/>
    <property type="match status" value="1"/>
</dbReference>
<protein>
    <recommendedName>
        <fullName evidence="5">Protein kinase domain-containing protein</fullName>
    </recommendedName>
</protein>
<feature type="region of interest" description="Disordered" evidence="4">
    <location>
        <begin position="918"/>
        <end position="945"/>
    </location>
</feature>
<dbReference type="PROSITE" id="PS00108">
    <property type="entry name" value="PROTEIN_KINASE_ST"/>
    <property type="match status" value="1"/>
</dbReference>
<feature type="region of interest" description="Disordered" evidence="4">
    <location>
        <begin position="567"/>
        <end position="602"/>
    </location>
</feature>
<name>A0A0C2Z081_9AGAM</name>
<dbReference type="SMART" id="SM00220">
    <property type="entry name" value="S_TKc"/>
    <property type="match status" value="1"/>
</dbReference>
<dbReference type="GO" id="GO:0004674">
    <property type="term" value="F:protein serine/threonine kinase activity"/>
    <property type="evidence" value="ECO:0007669"/>
    <property type="project" value="InterPro"/>
</dbReference>
<dbReference type="GO" id="GO:0010506">
    <property type="term" value="P:regulation of autophagy"/>
    <property type="evidence" value="ECO:0007669"/>
    <property type="project" value="InterPro"/>
</dbReference>
<dbReference type="PROSITE" id="PS50011">
    <property type="entry name" value="PROTEIN_KINASE_DOM"/>
    <property type="match status" value="1"/>
</dbReference>
<dbReference type="InterPro" id="IPR017441">
    <property type="entry name" value="Protein_kinase_ATP_BS"/>
</dbReference>